<dbReference type="GO" id="GO:0016491">
    <property type="term" value="F:oxidoreductase activity"/>
    <property type="evidence" value="ECO:0007669"/>
    <property type="project" value="TreeGrafter"/>
</dbReference>
<accession>A0AAV4MR46</accession>
<reference evidence="2 3" key="1">
    <citation type="submission" date="2021-06" db="EMBL/GenBank/DDBJ databases">
        <title>Caerostris extrusa draft genome.</title>
        <authorList>
            <person name="Kono N."/>
            <person name="Arakawa K."/>
        </authorList>
    </citation>
    <scope>NUCLEOTIDE SEQUENCE [LARGE SCALE GENOMIC DNA]</scope>
</reference>
<dbReference type="AlphaFoldDB" id="A0AAV4MR46"/>
<dbReference type="Pfam" id="PF02737">
    <property type="entry name" value="3HCDH_N"/>
    <property type="match status" value="1"/>
</dbReference>
<dbReference type="SUPFAM" id="SSF51735">
    <property type="entry name" value="NAD(P)-binding Rossmann-fold domains"/>
    <property type="match status" value="1"/>
</dbReference>
<dbReference type="InterPro" id="IPR036291">
    <property type="entry name" value="NAD(P)-bd_dom_sf"/>
</dbReference>
<dbReference type="Proteomes" id="UP001054945">
    <property type="component" value="Unassembled WGS sequence"/>
</dbReference>
<comment type="caution">
    <text evidence="2">The sequence shown here is derived from an EMBL/GenBank/DDBJ whole genome shotgun (WGS) entry which is preliminary data.</text>
</comment>
<gene>
    <name evidence="2" type="primary">lcdH</name>
    <name evidence="2" type="ORF">CEXT_638781</name>
</gene>
<organism evidence="2 3">
    <name type="scientific">Caerostris extrusa</name>
    <name type="common">Bark spider</name>
    <name type="synonym">Caerostris bankana</name>
    <dbReference type="NCBI Taxonomy" id="172846"/>
    <lineage>
        <taxon>Eukaryota</taxon>
        <taxon>Metazoa</taxon>
        <taxon>Ecdysozoa</taxon>
        <taxon>Arthropoda</taxon>
        <taxon>Chelicerata</taxon>
        <taxon>Arachnida</taxon>
        <taxon>Araneae</taxon>
        <taxon>Araneomorphae</taxon>
        <taxon>Entelegynae</taxon>
        <taxon>Araneoidea</taxon>
        <taxon>Araneidae</taxon>
        <taxon>Caerostris</taxon>
    </lineage>
</organism>
<sequence length="223" mass="25369">MCILYTIVHLNSSSSFKFVSLSLLLEEAVRTSDFIFEAVPEDLALKQDLFEWISQCCKIDAVIATNSMTLSIDSIAERASNKARCLGVRYLYPVYCIPEVEIVPGSQTALATLEKVRKFLGRMGKVAFFRSGTEPLVLTSKQREAKKLNLSKIYARVKEMCKKYLRPFLILPISRYCQKGQNLILRSPLEGRRIVLYAWMKKETVYCIPVIICAHAPHVAAYF</sequence>
<dbReference type="Gene3D" id="3.40.50.720">
    <property type="entry name" value="NAD(P)-binding Rossmann-like Domain"/>
    <property type="match status" value="1"/>
</dbReference>
<dbReference type="EMBL" id="BPLR01020105">
    <property type="protein sequence ID" value="GIX74874.1"/>
    <property type="molecule type" value="Genomic_DNA"/>
</dbReference>
<evidence type="ECO:0000313" key="3">
    <source>
        <dbReference type="Proteomes" id="UP001054945"/>
    </source>
</evidence>
<protein>
    <submittedName>
        <fullName evidence="2">L-carnitine dehydrogenase</fullName>
    </submittedName>
</protein>
<evidence type="ECO:0000313" key="2">
    <source>
        <dbReference type="EMBL" id="GIX74874.1"/>
    </source>
</evidence>
<name>A0AAV4MR46_CAEEX</name>
<keyword evidence="3" id="KW-1185">Reference proteome</keyword>
<feature type="domain" description="3-hydroxyacyl-CoA dehydrogenase NAD binding" evidence="1">
    <location>
        <begin position="16"/>
        <end position="127"/>
    </location>
</feature>
<proteinExistence type="predicted"/>
<dbReference type="GO" id="GO:0070403">
    <property type="term" value="F:NAD+ binding"/>
    <property type="evidence" value="ECO:0007669"/>
    <property type="project" value="InterPro"/>
</dbReference>
<dbReference type="PANTHER" id="PTHR48075">
    <property type="entry name" value="3-HYDROXYACYL-COA DEHYDROGENASE FAMILY PROTEIN"/>
    <property type="match status" value="1"/>
</dbReference>
<dbReference type="GO" id="GO:0006631">
    <property type="term" value="P:fatty acid metabolic process"/>
    <property type="evidence" value="ECO:0007669"/>
    <property type="project" value="InterPro"/>
</dbReference>
<dbReference type="InterPro" id="IPR006176">
    <property type="entry name" value="3-OHacyl-CoA_DH_NAD-bd"/>
</dbReference>
<dbReference type="PANTHER" id="PTHR48075:SF5">
    <property type="entry name" value="3-HYDROXYBUTYRYL-COA DEHYDROGENASE"/>
    <property type="match status" value="1"/>
</dbReference>
<evidence type="ECO:0000259" key="1">
    <source>
        <dbReference type="Pfam" id="PF02737"/>
    </source>
</evidence>